<dbReference type="PANTHER" id="PTHR34310">
    <property type="entry name" value="DUF427 DOMAIN PROTEIN (AFU_ORTHOLOGUE AFUA_3G02220)"/>
    <property type="match status" value="1"/>
</dbReference>
<dbReference type="InterPro" id="IPR038694">
    <property type="entry name" value="DUF427_sf"/>
</dbReference>
<reference evidence="2" key="2">
    <citation type="submission" date="2020-09" db="EMBL/GenBank/DDBJ databases">
        <authorList>
            <person name="Sun Q."/>
            <person name="Zhou Y."/>
        </authorList>
    </citation>
    <scope>NUCLEOTIDE SEQUENCE</scope>
    <source>
        <strain evidence="2">CGMCC 1.15880</strain>
    </source>
</reference>
<reference evidence="2" key="1">
    <citation type="journal article" date="2014" name="Int. J. Syst. Evol. Microbiol.">
        <title>Complete genome sequence of Corynebacterium casei LMG S-19264T (=DSM 44701T), isolated from a smear-ripened cheese.</title>
        <authorList>
            <consortium name="US DOE Joint Genome Institute (JGI-PGF)"/>
            <person name="Walter F."/>
            <person name="Albersmeier A."/>
            <person name="Kalinowski J."/>
            <person name="Ruckert C."/>
        </authorList>
    </citation>
    <scope>NUCLEOTIDE SEQUENCE</scope>
    <source>
        <strain evidence="2">CGMCC 1.15880</strain>
    </source>
</reference>
<protein>
    <recommendedName>
        <fullName evidence="1">DUF427 domain-containing protein</fullName>
    </recommendedName>
</protein>
<dbReference type="Gene3D" id="2.170.150.40">
    <property type="entry name" value="Domain of unknown function (DUF427)"/>
    <property type="match status" value="1"/>
</dbReference>
<evidence type="ECO:0000313" key="2">
    <source>
        <dbReference type="EMBL" id="GGA08126.1"/>
    </source>
</evidence>
<sequence>MGTEPEIVIEPAPGNWSIRAQGAVIGDTSRALLLRENGYEPVLYVPRDDLQMVFFDASDKTTHCPHKGDATYYHLVGKNRRDENVAWSYEAPIDAMTKIAGHLAFHKGAVTIDLVS</sequence>
<dbReference type="PANTHER" id="PTHR34310:SF9">
    <property type="entry name" value="BLR5716 PROTEIN"/>
    <property type="match status" value="1"/>
</dbReference>
<proteinExistence type="predicted"/>
<gene>
    <name evidence="2" type="ORF">GCM10011498_04980</name>
</gene>
<dbReference type="AlphaFoldDB" id="A0A916QRV1"/>
<dbReference type="RefSeq" id="WP_188670582.1">
    <property type="nucleotide sequence ID" value="NZ_BMKA01000001.1"/>
</dbReference>
<dbReference type="Proteomes" id="UP000628017">
    <property type="component" value="Unassembled WGS sequence"/>
</dbReference>
<dbReference type="Pfam" id="PF04248">
    <property type="entry name" value="NTP_transf_9"/>
    <property type="match status" value="1"/>
</dbReference>
<accession>A0A916QRV1</accession>
<evidence type="ECO:0000259" key="1">
    <source>
        <dbReference type="Pfam" id="PF04248"/>
    </source>
</evidence>
<name>A0A916QRV1_9RHOB</name>
<evidence type="ECO:0000313" key="3">
    <source>
        <dbReference type="Proteomes" id="UP000628017"/>
    </source>
</evidence>
<feature type="domain" description="DUF427" evidence="1">
    <location>
        <begin position="17"/>
        <end position="107"/>
    </location>
</feature>
<comment type="caution">
    <text evidence="2">The sequence shown here is derived from an EMBL/GenBank/DDBJ whole genome shotgun (WGS) entry which is preliminary data.</text>
</comment>
<organism evidence="2 3">
    <name type="scientific">Neptunicoccus cionae</name>
    <dbReference type="NCBI Taxonomy" id="2035344"/>
    <lineage>
        <taxon>Bacteria</taxon>
        <taxon>Pseudomonadati</taxon>
        <taxon>Pseudomonadota</taxon>
        <taxon>Alphaproteobacteria</taxon>
        <taxon>Rhodobacterales</taxon>
        <taxon>Paracoccaceae</taxon>
        <taxon>Neptunicoccus</taxon>
    </lineage>
</organism>
<dbReference type="InterPro" id="IPR007361">
    <property type="entry name" value="DUF427"/>
</dbReference>
<keyword evidence="3" id="KW-1185">Reference proteome</keyword>
<dbReference type="EMBL" id="BMKA01000001">
    <property type="protein sequence ID" value="GGA08126.1"/>
    <property type="molecule type" value="Genomic_DNA"/>
</dbReference>